<sequence length="331" mass="37513">MSTPATLKKIEDAKKKAMERKTKLGEPPLLPLTNSANTPNFTQYREKKKIDFTSDKAAGRNYTSFEKYTKKQFPRVSKPLPDADVTEPPVSLPTDNYVVDSSKIVCFNGSEHFLSALYAAPLLIDQHEYDSVEHYYQACKLFTLTGPQYAMQLRNIKEPLKVKVKARNILRALNISNKSIEEWKRTHGFIMLYHANVYKFVQNQELQKKLTGTGDSLLVHSYDRDTYYACGLNQENVKNWATENEGKILKVPSDFTVDNAKYVPLVGKGKNLLGFMHMKIRNDIMKLQSQNKAVEVDEFLPPIMSQLTMDLAKTELKTDGLGYGDANAAGL</sequence>
<evidence type="ECO:0000313" key="3">
    <source>
        <dbReference type="EMBL" id="KAI1716445.1"/>
    </source>
</evidence>
<evidence type="ECO:0000259" key="2">
    <source>
        <dbReference type="Pfam" id="PF08719"/>
    </source>
</evidence>
<comment type="caution">
    <text evidence="3">The sequence shown here is derived from an EMBL/GenBank/DDBJ whole genome shotgun (WGS) entry which is preliminary data.</text>
</comment>
<dbReference type="EMBL" id="JAKKPZ010000010">
    <property type="protein sequence ID" value="KAI1716445.1"/>
    <property type="molecule type" value="Genomic_DNA"/>
</dbReference>
<dbReference type="AlphaFoldDB" id="A0AAD4R534"/>
<evidence type="ECO:0000313" key="4">
    <source>
        <dbReference type="Proteomes" id="UP001201812"/>
    </source>
</evidence>
<proteinExistence type="predicted"/>
<dbReference type="Proteomes" id="UP001201812">
    <property type="component" value="Unassembled WGS sequence"/>
</dbReference>
<reference evidence="3" key="1">
    <citation type="submission" date="2022-01" db="EMBL/GenBank/DDBJ databases">
        <title>Genome Sequence Resource for Two Populations of Ditylenchus destructor, the Migratory Endoparasitic Phytonematode.</title>
        <authorList>
            <person name="Zhang H."/>
            <person name="Lin R."/>
            <person name="Xie B."/>
        </authorList>
    </citation>
    <scope>NUCLEOTIDE SEQUENCE</scope>
    <source>
        <strain evidence="3">BazhouSP</strain>
    </source>
</reference>
<feature type="domain" description="NADAR" evidence="2">
    <location>
        <begin position="112"/>
        <end position="284"/>
    </location>
</feature>
<dbReference type="InterPro" id="IPR012816">
    <property type="entry name" value="NADAR"/>
</dbReference>
<feature type="compositionally biased region" description="Polar residues" evidence="1">
    <location>
        <begin position="32"/>
        <end position="41"/>
    </location>
</feature>
<accession>A0AAD4R534</accession>
<organism evidence="3 4">
    <name type="scientific">Ditylenchus destructor</name>
    <dbReference type="NCBI Taxonomy" id="166010"/>
    <lineage>
        <taxon>Eukaryota</taxon>
        <taxon>Metazoa</taxon>
        <taxon>Ecdysozoa</taxon>
        <taxon>Nematoda</taxon>
        <taxon>Chromadorea</taxon>
        <taxon>Rhabditida</taxon>
        <taxon>Tylenchina</taxon>
        <taxon>Tylenchomorpha</taxon>
        <taxon>Sphaerularioidea</taxon>
        <taxon>Anguinidae</taxon>
        <taxon>Anguininae</taxon>
        <taxon>Ditylenchus</taxon>
    </lineage>
</organism>
<dbReference type="CDD" id="cd15457">
    <property type="entry name" value="NADAR"/>
    <property type="match status" value="1"/>
</dbReference>
<name>A0AAD4R534_9BILA</name>
<protein>
    <recommendedName>
        <fullName evidence="2">NADAR domain-containing protein</fullName>
    </recommendedName>
</protein>
<dbReference type="Pfam" id="PF08719">
    <property type="entry name" value="NADAR"/>
    <property type="match status" value="1"/>
</dbReference>
<keyword evidence="4" id="KW-1185">Reference proteome</keyword>
<evidence type="ECO:0000256" key="1">
    <source>
        <dbReference type="SAM" id="MobiDB-lite"/>
    </source>
</evidence>
<feature type="region of interest" description="Disordered" evidence="1">
    <location>
        <begin position="1"/>
        <end position="41"/>
    </location>
</feature>
<dbReference type="SUPFAM" id="SSF143990">
    <property type="entry name" value="YbiA-like"/>
    <property type="match status" value="1"/>
</dbReference>
<gene>
    <name evidence="3" type="ORF">DdX_07500</name>
</gene>
<dbReference type="Gene3D" id="1.10.357.40">
    <property type="entry name" value="YbiA-like"/>
    <property type="match status" value="1"/>
</dbReference>
<feature type="compositionally biased region" description="Basic and acidic residues" evidence="1">
    <location>
        <begin position="8"/>
        <end position="24"/>
    </location>
</feature>
<dbReference type="InterPro" id="IPR037238">
    <property type="entry name" value="YbiA-like_sf"/>
</dbReference>